<dbReference type="RefSeq" id="WP_182485201.1">
    <property type="nucleotide sequence ID" value="NZ_JACGWU010000007.1"/>
</dbReference>
<name>A0A7W3JV41_9MICO</name>
<protein>
    <submittedName>
        <fullName evidence="2">Murein DD-endopeptidase MepM/ murein hydrolase activator NlpD</fullName>
    </submittedName>
</protein>
<dbReference type="Pfam" id="PF01551">
    <property type="entry name" value="Peptidase_M23"/>
    <property type="match status" value="1"/>
</dbReference>
<evidence type="ECO:0000259" key="1">
    <source>
        <dbReference type="Pfam" id="PF01551"/>
    </source>
</evidence>
<sequence>MSRTTGARFASALSLRKTRIQWGVAAFSVFALAMGMFVSSPAYAVDYPSWGDVQNAKANESAKNAQVANIQSLIANLQTEVTAARALAEQRGGEFLDAQAKFDTADQRSQQLEAQAAASQAKADQATTQAGRLAAQLYRSGGSDLSVNLLMEKSSAGADELLAKLGSMSKLVQRSSDIYETALAAKNEAQSLSDQAVIATTEREKLRVAAQAAMQAATDASAAADAKLAESQSQSMILSAQLAALQDTTATTVSGYEAGVAERARLELIARQEAAAAAAAEAAARGVSISDAGWTNPVPNAYISDTYGPRTNFYIPGVGWTGSFHNATDLAAGCGSPVYAASSGTVTYAGGASGYGNLLVINHGGGVSSAYGHLQTGGFAVSTGQWVTVGQLVARVGATGLATGCHTHFEIRIGGGTTDPQPFMSDRGVWLG</sequence>
<proteinExistence type="predicted"/>
<dbReference type="InterPro" id="IPR011055">
    <property type="entry name" value="Dup_hybrid_motif"/>
</dbReference>
<dbReference type="PANTHER" id="PTHR21666">
    <property type="entry name" value="PEPTIDASE-RELATED"/>
    <property type="match status" value="1"/>
</dbReference>
<comment type="caution">
    <text evidence="2">The sequence shown here is derived from an EMBL/GenBank/DDBJ whole genome shotgun (WGS) entry which is preliminary data.</text>
</comment>
<accession>A0A7W3JV41</accession>
<feature type="domain" description="M23ase beta-sheet core" evidence="1">
    <location>
        <begin position="324"/>
        <end position="420"/>
    </location>
</feature>
<evidence type="ECO:0000313" key="2">
    <source>
        <dbReference type="EMBL" id="MBA8829778.1"/>
    </source>
</evidence>
<dbReference type="PANTHER" id="PTHR21666:SF270">
    <property type="entry name" value="MUREIN HYDROLASE ACTIVATOR ENVC"/>
    <property type="match status" value="1"/>
</dbReference>
<dbReference type="EMBL" id="JACGWU010000007">
    <property type="protein sequence ID" value="MBA8829778.1"/>
    <property type="molecule type" value="Genomic_DNA"/>
</dbReference>
<reference evidence="2 3" key="1">
    <citation type="submission" date="2020-07" db="EMBL/GenBank/DDBJ databases">
        <title>Sequencing the genomes of 1000 actinobacteria strains.</title>
        <authorList>
            <person name="Klenk H.-P."/>
        </authorList>
    </citation>
    <scope>NUCLEOTIDE SEQUENCE [LARGE SCALE GENOMIC DNA]</scope>
    <source>
        <strain evidence="2 3">DSM 23737</strain>
    </source>
</reference>
<dbReference type="InterPro" id="IPR050570">
    <property type="entry name" value="Cell_wall_metabolism_enzyme"/>
</dbReference>
<dbReference type="CDD" id="cd12797">
    <property type="entry name" value="M23_peptidase"/>
    <property type="match status" value="1"/>
</dbReference>
<keyword evidence="3" id="KW-1185">Reference proteome</keyword>
<dbReference type="AlphaFoldDB" id="A0A7W3JV41"/>
<dbReference type="Proteomes" id="UP000524237">
    <property type="component" value="Unassembled WGS sequence"/>
</dbReference>
<dbReference type="SUPFAM" id="SSF51261">
    <property type="entry name" value="Duplicated hybrid motif"/>
    <property type="match status" value="1"/>
</dbReference>
<gene>
    <name evidence="2" type="ORF">FB555_001894</name>
</gene>
<dbReference type="Gene3D" id="2.70.70.10">
    <property type="entry name" value="Glucose Permease (Domain IIA)"/>
    <property type="match status" value="1"/>
</dbReference>
<keyword evidence="2" id="KW-0378">Hydrolase</keyword>
<dbReference type="GO" id="GO:0004222">
    <property type="term" value="F:metalloendopeptidase activity"/>
    <property type="evidence" value="ECO:0007669"/>
    <property type="project" value="TreeGrafter"/>
</dbReference>
<organism evidence="2 3">
    <name type="scientific">Alpinimonas psychrophila</name>
    <dbReference type="NCBI Taxonomy" id="748908"/>
    <lineage>
        <taxon>Bacteria</taxon>
        <taxon>Bacillati</taxon>
        <taxon>Actinomycetota</taxon>
        <taxon>Actinomycetes</taxon>
        <taxon>Micrococcales</taxon>
        <taxon>Microbacteriaceae</taxon>
        <taxon>Alpinimonas</taxon>
    </lineage>
</organism>
<dbReference type="InterPro" id="IPR016047">
    <property type="entry name" value="M23ase_b-sheet_dom"/>
</dbReference>
<evidence type="ECO:0000313" key="3">
    <source>
        <dbReference type="Proteomes" id="UP000524237"/>
    </source>
</evidence>